<dbReference type="GO" id="GO:0030246">
    <property type="term" value="F:carbohydrate binding"/>
    <property type="evidence" value="ECO:0007669"/>
    <property type="project" value="InterPro"/>
</dbReference>
<keyword evidence="9" id="KW-0325">Glycoprotein</keyword>
<dbReference type="EC" id="3.2.1.23" evidence="4"/>
<keyword evidence="10" id="KW-0326">Glycosidase</keyword>
<dbReference type="PROSITE" id="PS50228">
    <property type="entry name" value="SUEL_LECTIN"/>
    <property type="match status" value="1"/>
</dbReference>
<dbReference type="InterPro" id="IPR001944">
    <property type="entry name" value="Glycoside_Hdrlase_35"/>
</dbReference>
<evidence type="ECO:0000256" key="9">
    <source>
        <dbReference type="ARBA" id="ARBA00023180"/>
    </source>
</evidence>
<dbReference type="InterPro" id="IPR031330">
    <property type="entry name" value="Gly_Hdrlase_35_cat"/>
</dbReference>
<comment type="catalytic activity">
    <reaction evidence="1">
        <text>Hydrolysis of terminal non-reducing beta-D-galactose residues in beta-D-galactosides.</text>
        <dbReference type="EC" id="3.2.1.23"/>
    </reaction>
</comment>
<dbReference type="Pfam" id="PF02140">
    <property type="entry name" value="SUEL_Lectin"/>
    <property type="match status" value="1"/>
</dbReference>
<evidence type="ECO:0000256" key="7">
    <source>
        <dbReference type="ARBA" id="ARBA00022729"/>
    </source>
</evidence>
<dbReference type="FunFam" id="2.60.120.260:FF:000142">
    <property type="entry name" value="Beta-galactosidase"/>
    <property type="match status" value="1"/>
</dbReference>
<dbReference type="Gene3D" id="2.60.120.260">
    <property type="entry name" value="Galactose-binding domain-like"/>
    <property type="match status" value="2"/>
</dbReference>
<dbReference type="InterPro" id="IPR041392">
    <property type="entry name" value="GHD"/>
</dbReference>
<dbReference type="Pfam" id="PF21467">
    <property type="entry name" value="BetaGal_gal-bd"/>
    <property type="match status" value="1"/>
</dbReference>
<proteinExistence type="inferred from homology"/>
<dbReference type="InterPro" id="IPR000922">
    <property type="entry name" value="Lectin_gal-bd_dom"/>
</dbReference>
<dbReference type="GO" id="GO:0004565">
    <property type="term" value="F:beta-galactosidase activity"/>
    <property type="evidence" value="ECO:0007669"/>
    <property type="project" value="UniProtKB-EC"/>
</dbReference>
<evidence type="ECO:0000313" key="14">
    <source>
        <dbReference type="Proteomes" id="UP000596661"/>
    </source>
</evidence>
<comment type="subcellular location">
    <subcellularLocation>
        <location evidence="2">Secreted</location>
        <location evidence="2">Extracellular space</location>
        <location evidence="2">Apoplast</location>
    </subcellularLocation>
</comment>
<dbReference type="PRINTS" id="PR00742">
    <property type="entry name" value="GLHYDRLASE35"/>
</dbReference>
<name>A0A803NH31_CANSA</name>
<dbReference type="Gene3D" id="2.60.120.740">
    <property type="match status" value="1"/>
</dbReference>
<dbReference type="FunFam" id="2.60.120.260:FF:000050">
    <property type="entry name" value="Beta-galactosidase"/>
    <property type="match status" value="1"/>
</dbReference>
<evidence type="ECO:0000256" key="1">
    <source>
        <dbReference type="ARBA" id="ARBA00001412"/>
    </source>
</evidence>
<evidence type="ECO:0000256" key="10">
    <source>
        <dbReference type="ARBA" id="ARBA00023295"/>
    </source>
</evidence>
<dbReference type="Proteomes" id="UP000596661">
    <property type="component" value="Chromosome 1"/>
</dbReference>
<evidence type="ECO:0000256" key="5">
    <source>
        <dbReference type="ARBA" id="ARBA00022523"/>
    </source>
</evidence>
<evidence type="ECO:0000313" key="13">
    <source>
        <dbReference type="EnsemblPlants" id="cds.evm.model.01.1442"/>
    </source>
</evidence>
<dbReference type="Gene3D" id="3.20.20.80">
    <property type="entry name" value="Glycosidases"/>
    <property type="match status" value="2"/>
</dbReference>
<dbReference type="EMBL" id="UZAU01000028">
    <property type="status" value="NOT_ANNOTATED_CDS"/>
    <property type="molecule type" value="Genomic_DNA"/>
</dbReference>
<dbReference type="OMA" id="ICTIPVW"/>
<comment type="similarity">
    <text evidence="3 11">Belongs to the glycosyl hydrolase 35 family.</text>
</comment>
<dbReference type="GO" id="GO:0005975">
    <property type="term" value="P:carbohydrate metabolic process"/>
    <property type="evidence" value="ECO:0007669"/>
    <property type="project" value="InterPro"/>
</dbReference>
<keyword evidence="14" id="KW-1185">Reference proteome</keyword>
<dbReference type="InterPro" id="IPR008979">
    <property type="entry name" value="Galactose-bd-like_sf"/>
</dbReference>
<dbReference type="FunFam" id="2.60.120.740:FF:000002">
    <property type="entry name" value="Beta-galactosidase"/>
    <property type="match status" value="1"/>
</dbReference>
<dbReference type="SUPFAM" id="SSF49785">
    <property type="entry name" value="Galactose-binding domain-like"/>
    <property type="match status" value="2"/>
</dbReference>
<dbReference type="InterPro" id="IPR017853">
    <property type="entry name" value="GH"/>
</dbReference>
<dbReference type="EnsemblPlants" id="evm.model.01.1442">
    <property type="protein sequence ID" value="cds.evm.model.01.1442"/>
    <property type="gene ID" value="evm.TU.01.1442"/>
</dbReference>
<evidence type="ECO:0000256" key="8">
    <source>
        <dbReference type="ARBA" id="ARBA00022801"/>
    </source>
</evidence>
<keyword evidence="5" id="KW-0052">Apoplast</keyword>
<reference evidence="13" key="2">
    <citation type="submission" date="2021-03" db="UniProtKB">
        <authorList>
            <consortium name="EnsemblPlants"/>
        </authorList>
    </citation>
    <scope>IDENTIFICATION</scope>
</reference>
<keyword evidence="6" id="KW-0964">Secreted</keyword>
<reference evidence="13" key="1">
    <citation type="submission" date="2018-11" db="EMBL/GenBank/DDBJ databases">
        <authorList>
            <person name="Grassa J C."/>
        </authorList>
    </citation>
    <scope>NUCLEOTIDE SEQUENCE [LARGE SCALE GENOMIC DNA]</scope>
</reference>
<evidence type="ECO:0000256" key="2">
    <source>
        <dbReference type="ARBA" id="ARBA00004271"/>
    </source>
</evidence>
<evidence type="ECO:0000256" key="11">
    <source>
        <dbReference type="RuleBase" id="RU003679"/>
    </source>
</evidence>
<dbReference type="CDD" id="cd22842">
    <property type="entry name" value="Gal_Rha_Lectin_BGal"/>
    <property type="match status" value="1"/>
</dbReference>
<evidence type="ECO:0000259" key="12">
    <source>
        <dbReference type="PROSITE" id="PS50228"/>
    </source>
</evidence>
<keyword evidence="7" id="KW-0732">Signal</keyword>
<feature type="domain" description="SUEL-type lectin" evidence="12">
    <location>
        <begin position="580"/>
        <end position="665"/>
    </location>
</feature>
<keyword evidence="8" id="KW-0378">Hydrolase</keyword>
<dbReference type="Gramene" id="evm.model.01.1442">
    <property type="protein sequence ID" value="cds.evm.model.01.1442"/>
    <property type="gene ID" value="evm.TU.01.1442"/>
</dbReference>
<evidence type="ECO:0000256" key="6">
    <source>
        <dbReference type="ARBA" id="ARBA00022525"/>
    </source>
</evidence>
<dbReference type="InterPro" id="IPR048913">
    <property type="entry name" value="BetaGal_gal-bd"/>
</dbReference>
<sequence>MAMGKEVSYDGRSLIINGQHTLLFSGSIHYPRSTPQMWHSLIGKAKEGGLDVIQTYVFWNIHEPKQGQYDFSGRKDLVKFIKEIQAQGLYASLRIGPFIESEWSYGYQAFGDEEYIRPAQDIAFHVALFIAKKGSFVNYYMYHGGTNFERTASAFVTTKYYDQAPLDEYGLISEPKWGHLKELHAVIKLCSKTLLSKQQTSFPLDDLHQAYVYGDYNSEECVAFLVNSHMKDVTVQFHNVSYFLPHNSISILPDCKNIAFNTAKISAQYGVRTMVPTENFDSKLRWEVFKETVPNFDTTSLRANMLLEHMNTTKDESDYLWYTFRFQQDSPNPQASLVVKSAGHVLRAFVNGKFIGAAHGSHQNPRFSLENTIALGKGMNYISLLSQTVGLVDSGAYMESKVAGLRSVTIEDNDLRIYSWGYQVGLVGEKLEIYSDVGARNVQWNKFGSLTNQTQPLTWYKIEFDAPTGNEPLALNLGSMGKGQAWINGQGIGRYWVSFHTPKGKPSQTWYNVPRSFLKPSKNLLILLEEENGNPLGISIDKVLRARACGLVSESHLPPVRSWVEEKERQGKNGKHRSLKRVSPSIQLRCPRGKNISHILFASYGTPSGNCESYAQGSCHAFNSKTIVEQACLGKGSCSISATSENFGDPCPGLSKTLVVDAQCK</sequence>
<dbReference type="SUPFAM" id="SSF51445">
    <property type="entry name" value="(Trans)glycosidases"/>
    <property type="match status" value="2"/>
</dbReference>
<organism evidence="13 14">
    <name type="scientific">Cannabis sativa</name>
    <name type="common">Hemp</name>
    <name type="synonym">Marijuana</name>
    <dbReference type="NCBI Taxonomy" id="3483"/>
    <lineage>
        <taxon>Eukaryota</taxon>
        <taxon>Viridiplantae</taxon>
        <taxon>Streptophyta</taxon>
        <taxon>Embryophyta</taxon>
        <taxon>Tracheophyta</taxon>
        <taxon>Spermatophyta</taxon>
        <taxon>Magnoliopsida</taxon>
        <taxon>eudicotyledons</taxon>
        <taxon>Gunneridae</taxon>
        <taxon>Pentapetalae</taxon>
        <taxon>rosids</taxon>
        <taxon>fabids</taxon>
        <taxon>Rosales</taxon>
        <taxon>Cannabaceae</taxon>
        <taxon>Cannabis</taxon>
    </lineage>
</organism>
<dbReference type="PANTHER" id="PTHR23421">
    <property type="entry name" value="BETA-GALACTOSIDASE RELATED"/>
    <property type="match status" value="1"/>
</dbReference>
<dbReference type="GO" id="GO:0048046">
    <property type="term" value="C:apoplast"/>
    <property type="evidence" value="ECO:0007669"/>
    <property type="project" value="UniProtKB-SubCell"/>
</dbReference>
<evidence type="ECO:0000256" key="4">
    <source>
        <dbReference type="ARBA" id="ARBA00012756"/>
    </source>
</evidence>
<dbReference type="Pfam" id="PF01301">
    <property type="entry name" value="Glyco_hydro_35"/>
    <property type="match status" value="2"/>
</dbReference>
<dbReference type="Pfam" id="PF17834">
    <property type="entry name" value="GHD"/>
    <property type="match status" value="1"/>
</dbReference>
<accession>A0A803NH31</accession>
<dbReference type="InterPro" id="IPR043159">
    <property type="entry name" value="Lectin_gal-bd_sf"/>
</dbReference>
<dbReference type="AlphaFoldDB" id="A0A803NH31"/>
<protein>
    <recommendedName>
        <fullName evidence="4">beta-galactosidase</fullName>
        <ecNumber evidence="4">3.2.1.23</ecNumber>
    </recommendedName>
</protein>
<evidence type="ECO:0000256" key="3">
    <source>
        <dbReference type="ARBA" id="ARBA00009809"/>
    </source>
</evidence>